<evidence type="ECO:0000256" key="1">
    <source>
        <dbReference type="ARBA" id="ARBA00022475"/>
    </source>
</evidence>
<dbReference type="PANTHER" id="PTHR43649:SF33">
    <property type="entry name" value="POLYGALACTURONAN_RHAMNOGALACTURONAN-BINDING PROTEIN YTCQ"/>
    <property type="match status" value="1"/>
</dbReference>
<accession>A0ABN6E9H7</accession>
<sequence length="531" mass="61157">MKKKLIAFATLVLFTFSSILGYSSWMKQLGFNKTGLPIVKTKVTLKIVSPKAPLAPNYNEMLIFKRLEKLTNVHIQWINIPDSDYQEKKNLLLASGDLPDAFYGAGFSDYDLFKYSQDGTILRLDNLINQYMPNVVKLFKRRPDIKKFVTLPDGHIYSLPVGEELGTGKEAIGAVLSFQFINKKWLDKLGLKMPTNLKEMHDALVAFKTKDPNGNGKADEIPFSFIHMWWCADIGTLFSAFGMLDTIDHLIVKNGKVIFTAVQPQYRNAIRYFHQWVKEGLIDKESFTQTKDPTALFAKGKTKDVTLGSFMWWEETEIVGPDREKDYAFVGPIKGLNNEKPVIYRSNGSPWGRGAFVITKKNKYPEITARWIDLQYEPKMTAQIHWGPIGDVFEEKNGRLVFKPLPPGVAMGEYRQKVAPNQVGVVTAEDFKNLVDMEARAKVRIERVKKYGPYMTDENLPTLFFTPAELEKKNRIEVNLYQYVNKKRAEWLMFGRIDNEWNKYIQDLKKIGLDEYVKIIQTAYDRYKKSK</sequence>
<protein>
    <submittedName>
        <fullName evidence="6">ABC transporter substrate-binding protein</fullName>
    </submittedName>
</protein>
<dbReference type="Gene3D" id="3.40.190.10">
    <property type="entry name" value="Periplasmic binding protein-like II"/>
    <property type="match status" value="2"/>
</dbReference>
<keyword evidence="7" id="KW-1185">Reference proteome</keyword>
<dbReference type="SUPFAM" id="SSF53850">
    <property type="entry name" value="Periplasmic binding protein-like II"/>
    <property type="match status" value="1"/>
</dbReference>
<dbReference type="InterPro" id="IPR050490">
    <property type="entry name" value="Bact_solute-bd_prot1"/>
</dbReference>
<keyword evidence="3" id="KW-0472">Membrane</keyword>
<gene>
    <name evidence="6" type="ORF">CaldiYA01_21360</name>
</gene>
<evidence type="ECO:0000256" key="2">
    <source>
        <dbReference type="ARBA" id="ARBA00022729"/>
    </source>
</evidence>
<evidence type="ECO:0000256" key="3">
    <source>
        <dbReference type="ARBA" id="ARBA00023136"/>
    </source>
</evidence>
<evidence type="ECO:0000256" key="5">
    <source>
        <dbReference type="ARBA" id="ARBA00023288"/>
    </source>
</evidence>
<dbReference type="Proteomes" id="UP000663623">
    <property type="component" value="Chromosome"/>
</dbReference>
<dbReference type="InterPro" id="IPR006059">
    <property type="entry name" value="SBP"/>
</dbReference>
<proteinExistence type="predicted"/>
<keyword evidence="1" id="KW-1003">Cell membrane</keyword>
<evidence type="ECO:0000313" key="7">
    <source>
        <dbReference type="Proteomes" id="UP000663623"/>
    </source>
</evidence>
<dbReference type="RefSeq" id="WP_207179562.1">
    <property type="nucleotide sequence ID" value="NZ_AP024480.1"/>
</dbReference>
<name>A0ABN6E9H7_9FIRM</name>
<evidence type="ECO:0000313" key="6">
    <source>
        <dbReference type="EMBL" id="BCS82176.1"/>
    </source>
</evidence>
<evidence type="ECO:0000256" key="4">
    <source>
        <dbReference type="ARBA" id="ARBA00023139"/>
    </source>
</evidence>
<organism evidence="6 7">
    <name type="scientific">Caldicellulosiruptor diazotrophicus</name>
    <dbReference type="NCBI Taxonomy" id="2806205"/>
    <lineage>
        <taxon>Bacteria</taxon>
        <taxon>Bacillati</taxon>
        <taxon>Bacillota</taxon>
        <taxon>Bacillota incertae sedis</taxon>
        <taxon>Caldicellulosiruptorales</taxon>
        <taxon>Caldicellulosiruptoraceae</taxon>
        <taxon>Caldicellulosiruptor</taxon>
    </lineage>
</organism>
<dbReference type="PANTHER" id="PTHR43649">
    <property type="entry name" value="ARABINOSE-BINDING PROTEIN-RELATED"/>
    <property type="match status" value="1"/>
</dbReference>
<keyword evidence="4" id="KW-0564">Palmitate</keyword>
<dbReference type="CDD" id="cd13581">
    <property type="entry name" value="PBP2_AlgQ_like_2"/>
    <property type="match status" value="1"/>
</dbReference>
<keyword evidence="5" id="KW-0449">Lipoprotein</keyword>
<reference evidence="6 7" key="1">
    <citation type="submission" date="2021-02" db="EMBL/GenBank/DDBJ databases">
        <title>Nitrogen-fixing ability and nitrogen fixation related genes of thermophilic fermentative bacteria in the genus Caldicellulosiruptor.</title>
        <authorList>
            <person name="Chen Y."/>
            <person name="Nishihara A."/>
            <person name="Haruta S."/>
        </authorList>
    </citation>
    <scope>NUCLEOTIDE SEQUENCE [LARGE SCALE GENOMIC DNA]</scope>
    <source>
        <strain evidence="6 7">YA01</strain>
    </source>
</reference>
<keyword evidence="2" id="KW-0732">Signal</keyword>
<dbReference type="Pfam" id="PF01547">
    <property type="entry name" value="SBP_bac_1"/>
    <property type="match status" value="1"/>
</dbReference>
<dbReference type="EMBL" id="AP024480">
    <property type="protein sequence ID" value="BCS82176.1"/>
    <property type="molecule type" value="Genomic_DNA"/>
</dbReference>